<organism evidence="2 3">
    <name type="scientific">Micromonospora orduensis</name>
    <dbReference type="NCBI Taxonomy" id="1420891"/>
    <lineage>
        <taxon>Bacteria</taxon>
        <taxon>Bacillati</taxon>
        <taxon>Actinomycetota</taxon>
        <taxon>Actinomycetes</taxon>
        <taxon>Micromonosporales</taxon>
        <taxon>Micromonosporaceae</taxon>
        <taxon>Micromonospora</taxon>
    </lineage>
</organism>
<evidence type="ECO:0000313" key="2">
    <source>
        <dbReference type="EMBL" id="TNH28255.1"/>
    </source>
</evidence>
<keyword evidence="3" id="KW-1185">Reference proteome</keyword>
<dbReference type="Gene3D" id="1.10.260.40">
    <property type="entry name" value="lambda repressor-like DNA-binding domains"/>
    <property type="match status" value="1"/>
</dbReference>
<comment type="caution">
    <text evidence="2">The sequence shown here is derived from an EMBL/GenBank/DDBJ whole genome shotgun (WGS) entry which is preliminary data.</text>
</comment>
<dbReference type="AlphaFoldDB" id="A0A5C4QME8"/>
<dbReference type="SMART" id="SM00530">
    <property type="entry name" value="HTH_XRE"/>
    <property type="match status" value="1"/>
</dbReference>
<dbReference type="CDD" id="cd00093">
    <property type="entry name" value="HTH_XRE"/>
    <property type="match status" value="1"/>
</dbReference>
<protein>
    <submittedName>
        <fullName evidence="2">Helix-turn-helix domain-containing protein</fullName>
    </submittedName>
</protein>
<accession>A0A5C4QME8</accession>
<dbReference type="OrthoDB" id="3213425at2"/>
<reference evidence="2 3" key="1">
    <citation type="submission" date="2019-06" db="EMBL/GenBank/DDBJ databases">
        <title>Micromonospora ordensis sp. nov., isolated from deep marine sediment.</title>
        <authorList>
            <person name="Veyisoglu A."/>
            <person name="Carro L."/>
            <person name="Klenk H.-P."/>
            <person name="Sahin N."/>
        </authorList>
    </citation>
    <scope>NUCLEOTIDE SEQUENCE [LARGE SCALE GENOMIC DNA]</scope>
    <source>
        <strain evidence="2 3">S2509</strain>
    </source>
</reference>
<gene>
    <name evidence="2" type="ORF">FHG89_15870</name>
</gene>
<dbReference type="GO" id="GO:0003677">
    <property type="term" value="F:DNA binding"/>
    <property type="evidence" value="ECO:0007669"/>
    <property type="project" value="InterPro"/>
</dbReference>
<evidence type="ECO:0000313" key="3">
    <source>
        <dbReference type="Proteomes" id="UP000306145"/>
    </source>
</evidence>
<dbReference type="PROSITE" id="PS50943">
    <property type="entry name" value="HTH_CROC1"/>
    <property type="match status" value="1"/>
</dbReference>
<evidence type="ECO:0000259" key="1">
    <source>
        <dbReference type="PROSITE" id="PS50943"/>
    </source>
</evidence>
<sequence>MDDLGAQLRQARTEAGVSLASVAARSCYSASHLSNVEAGRRTATPDIVLAYARALGEGDMNRRQALGLAAGVVGPVVAGELIRAGFSAALDGRGAEEDWRERVDRYGRDYMAVGAAVLQARLASDLVILQQHLDTPRMWTHAARALVTYGKTTSNPAEAIRWYDLAATAADRSDDLGVRVWVRGRAAIALAYEGAALPIARRYADQAIALSDRPSLGRVQALMAQAHVAAGRGDEAGAILRDTEARRVFDHVASPDGEVSDTAVPPWRMATFRSMLYARLGMLGPGTEAQQEADGTRPPGLPRFATHIELHRGLTMAKAGDRSGGVAYARRAWEALPTERRSQSLALMLREVERAGSGHRRGNGSTVAVG</sequence>
<dbReference type="Pfam" id="PF13560">
    <property type="entry name" value="HTH_31"/>
    <property type="match status" value="1"/>
</dbReference>
<feature type="domain" description="HTH cro/C1-type" evidence="1">
    <location>
        <begin position="8"/>
        <end position="63"/>
    </location>
</feature>
<dbReference type="InterPro" id="IPR001387">
    <property type="entry name" value="Cro/C1-type_HTH"/>
</dbReference>
<dbReference type="InterPro" id="IPR010982">
    <property type="entry name" value="Lambda_DNA-bd_dom_sf"/>
</dbReference>
<name>A0A5C4QME8_9ACTN</name>
<dbReference type="Proteomes" id="UP000306145">
    <property type="component" value="Unassembled WGS sequence"/>
</dbReference>
<proteinExistence type="predicted"/>
<dbReference type="SUPFAM" id="SSF47413">
    <property type="entry name" value="lambda repressor-like DNA-binding domains"/>
    <property type="match status" value="1"/>
</dbReference>
<dbReference type="RefSeq" id="WP_139585159.1">
    <property type="nucleotide sequence ID" value="NZ_VDFY01000158.1"/>
</dbReference>
<dbReference type="EMBL" id="VDFY01000158">
    <property type="protein sequence ID" value="TNH28255.1"/>
    <property type="molecule type" value="Genomic_DNA"/>
</dbReference>